<accession>A0A930FYM9</accession>
<dbReference type="GO" id="GO:0000160">
    <property type="term" value="P:phosphorelay signal transduction system"/>
    <property type="evidence" value="ECO:0007669"/>
    <property type="project" value="InterPro"/>
</dbReference>
<dbReference type="AlphaFoldDB" id="A0A930FYM9"/>
<evidence type="ECO:0000313" key="5">
    <source>
        <dbReference type="EMBL" id="MBF1164474.1"/>
    </source>
</evidence>
<dbReference type="Gene3D" id="3.40.50.2300">
    <property type="match status" value="1"/>
</dbReference>
<dbReference type="GO" id="GO:0071111">
    <property type="term" value="F:cyclic-guanylate-specific phosphodiesterase activity"/>
    <property type="evidence" value="ECO:0007669"/>
    <property type="project" value="InterPro"/>
</dbReference>
<dbReference type="Pfam" id="PF11849">
    <property type="entry name" value="DUF3369"/>
    <property type="match status" value="1"/>
</dbReference>
<dbReference type="PANTHER" id="PTHR33121">
    <property type="entry name" value="CYCLIC DI-GMP PHOSPHODIESTERASE PDEF"/>
    <property type="match status" value="1"/>
</dbReference>
<dbReference type="PROSITE" id="PS50110">
    <property type="entry name" value="RESPONSE_REGULATORY"/>
    <property type="match status" value="1"/>
</dbReference>
<dbReference type="SMART" id="SM00267">
    <property type="entry name" value="GGDEF"/>
    <property type="match status" value="1"/>
</dbReference>
<organism evidence="5 6">
    <name type="scientific">Dechloromonas agitata</name>
    <dbReference type="NCBI Taxonomy" id="73030"/>
    <lineage>
        <taxon>Bacteria</taxon>
        <taxon>Pseudomonadati</taxon>
        <taxon>Pseudomonadota</taxon>
        <taxon>Betaproteobacteria</taxon>
        <taxon>Rhodocyclales</taxon>
        <taxon>Azonexaceae</taxon>
        <taxon>Dechloromonas</taxon>
    </lineage>
</organism>
<reference evidence="5" key="1">
    <citation type="submission" date="2020-04" db="EMBL/GenBank/DDBJ databases">
        <title>Deep metagenomics examines the oral microbiome during advanced dental caries in children, revealing novel taxa and co-occurrences with host molecules.</title>
        <authorList>
            <person name="Baker J.L."/>
            <person name="Morton J.T."/>
            <person name="Dinis M."/>
            <person name="Alvarez R."/>
            <person name="Tran N.C."/>
            <person name="Knight R."/>
            <person name="Edlund A."/>
        </authorList>
    </citation>
    <scope>NUCLEOTIDE SEQUENCE</scope>
    <source>
        <strain evidence="5">JCVI_32_bin.24</strain>
    </source>
</reference>
<dbReference type="InterPro" id="IPR011006">
    <property type="entry name" value="CheY-like_superfamily"/>
</dbReference>
<dbReference type="InterPro" id="IPR000160">
    <property type="entry name" value="GGDEF_dom"/>
</dbReference>
<feature type="modified residue" description="4-aspartylphosphate" evidence="1">
    <location>
        <position position="83"/>
    </location>
</feature>
<protein>
    <submittedName>
        <fullName evidence="5">EAL domain-containing protein</fullName>
    </submittedName>
</protein>
<dbReference type="EMBL" id="JABZMI010000073">
    <property type="protein sequence ID" value="MBF1164474.1"/>
    <property type="molecule type" value="Genomic_DNA"/>
</dbReference>
<dbReference type="Pfam" id="PF00563">
    <property type="entry name" value="EAL"/>
    <property type="match status" value="1"/>
</dbReference>
<evidence type="ECO:0000259" key="3">
    <source>
        <dbReference type="PROSITE" id="PS50883"/>
    </source>
</evidence>
<feature type="domain" description="GGDEF" evidence="4">
    <location>
        <begin position="341"/>
        <end position="468"/>
    </location>
</feature>
<dbReference type="Pfam" id="PF00990">
    <property type="entry name" value="GGDEF"/>
    <property type="match status" value="1"/>
</dbReference>
<evidence type="ECO:0000256" key="1">
    <source>
        <dbReference type="PROSITE-ProRule" id="PRU00169"/>
    </source>
</evidence>
<dbReference type="InterPro" id="IPR043128">
    <property type="entry name" value="Rev_trsase/Diguanyl_cyclase"/>
</dbReference>
<dbReference type="SUPFAM" id="SSF55073">
    <property type="entry name" value="Nucleotide cyclase"/>
    <property type="match status" value="1"/>
</dbReference>
<dbReference type="Proteomes" id="UP000718593">
    <property type="component" value="Unassembled WGS sequence"/>
</dbReference>
<gene>
    <name evidence="5" type="ORF">HXL68_05485</name>
</gene>
<dbReference type="Gene3D" id="3.30.70.270">
    <property type="match status" value="1"/>
</dbReference>
<feature type="domain" description="Response regulatory" evidence="2">
    <location>
        <begin position="28"/>
        <end position="152"/>
    </location>
</feature>
<comment type="caution">
    <text evidence="5">The sequence shown here is derived from an EMBL/GenBank/DDBJ whole genome shotgun (WGS) entry which is preliminary data.</text>
</comment>
<dbReference type="InterPro" id="IPR001789">
    <property type="entry name" value="Sig_transdc_resp-reg_receiver"/>
</dbReference>
<dbReference type="InterPro" id="IPR029787">
    <property type="entry name" value="Nucleotide_cyclase"/>
</dbReference>
<dbReference type="CDD" id="cd01949">
    <property type="entry name" value="GGDEF"/>
    <property type="match status" value="1"/>
</dbReference>
<dbReference type="PROSITE" id="PS50883">
    <property type="entry name" value="EAL"/>
    <property type="match status" value="1"/>
</dbReference>
<dbReference type="SMART" id="SM00052">
    <property type="entry name" value="EAL"/>
    <property type="match status" value="1"/>
</dbReference>
<evidence type="ECO:0000313" key="6">
    <source>
        <dbReference type="Proteomes" id="UP000718593"/>
    </source>
</evidence>
<proteinExistence type="predicted"/>
<dbReference type="Gene3D" id="3.20.20.450">
    <property type="entry name" value="EAL domain"/>
    <property type="match status" value="1"/>
</dbReference>
<keyword evidence="1" id="KW-0597">Phosphoprotein</keyword>
<dbReference type="PANTHER" id="PTHR33121:SF70">
    <property type="entry name" value="SIGNALING PROTEIN YKOW"/>
    <property type="match status" value="1"/>
</dbReference>
<name>A0A930FYM9_9RHOO</name>
<dbReference type="InterPro" id="IPR050706">
    <property type="entry name" value="Cyclic-di-GMP_PDE-like"/>
</dbReference>
<evidence type="ECO:0000259" key="2">
    <source>
        <dbReference type="PROSITE" id="PS50110"/>
    </source>
</evidence>
<dbReference type="CDD" id="cd01948">
    <property type="entry name" value="EAL"/>
    <property type="match status" value="1"/>
</dbReference>
<dbReference type="SUPFAM" id="SSF141868">
    <property type="entry name" value="EAL domain-like"/>
    <property type="match status" value="1"/>
</dbReference>
<dbReference type="PROSITE" id="PS50887">
    <property type="entry name" value="GGDEF"/>
    <property type="match status" value="1"/>
</dbReference>
<sequence>MIQDDRDDTIAFVDETEAVPDSGGACWRILIVDDEPDVHEVTLLALRSVSIEGRSLAFLHARSAAEAEALLRQEDDIAVVLLDVVMETEDAGLRLVRFLRDELGNRATRIILRTGQPGYAPEIETIRVYDINDYKTKSELTRVRLYTSITVAIRSYWQIHQLEANRRGLEMIVNATMELSRPRGLRRFAEGVVTQLCALLSIGEEGLVCAAASVAGVSPYVLAAAGRYSAWIGQSLDSIPDDRVRQVLEDALGKRQHTFEKSTCLYFSTSGNHALAAFVDIDHPLSDVDRKLLEVFCSNIAVGFENVQLYQKVYDLAFEDLLVRLPNRNSFIGLIECRPASADRVALVDIDGFSDINSILDQAFGDQVLEAVAKRLRAAFPLSVAVARVGSDVFGLLGNADEVTPEHVAQVFAQPFSVNDQDLRLSATTGLISLVGNTERAVEIMKNTGVALKQAKSFRRGKAMFYEPAHAIEARDRMRLLNSLRQAFSADYLFLQYQPFIDLASGRVVGAEALLRWKTEEGQFVPPDRFIPLAEQSGLMVALGNWVMRSALQFLARLHSEGISDFRMAINVSHVQFREPDFVEKLEAAIASCQVAPSAVEIELTESVAIENFALIEQKLVALRRVGVAVAIDDFGTGYSSLSILRRLDVDRLKIDRAFVSGEQCVAEDSGIARMVLQLASQLGLQTIAEGIETEAQRQTLRELGCDEGQGYLFSRPLAADALLDFVKQGRA</sequence>
<dbReference type="InterPro" id="IPR035919">
    <property type="entry name" value="EAL_sf"/>
</dbReference>
<dbReference type="NCBIfam" id="TIGR00254">
    <property type="entry name" value="GGDEF"/>
    <property type="match status" value="1"/>
</dbReference>
<dbReference type="InterPro" id="IPR021800">
    <property type="entry name" value="DUF3369"/>
</dbReference>
<dbReference type="InterPro" id="IPR001633">
    <property type="entry name" value="EAL_dom"/>
</dbReference>
<dbReference type="SUPFAM" id="SSF52172">
    <property type="entry name" value="CheY-like"/>
    <property type="match status" value="1"/>
</dbReference>
<evidence type="ECO:0000259" key="4">
    <source>
        <dbReference type="PROSITE" id="PS50887"/>
    </source>
</evidence>
<feature type="domain" description="EAL" evidence="3">
    <location>
        <begin position="477"/>
        <end position="731"/>
    </location>
</feature>